<organism evidence="1">
    <name type="scientific">Mycobacterium xenopi 4042</name>
    <dbReference type="NCBI Taxonomy" id="1299334"/>
    <lineage>
        <taxon>Bacteria</taxon>
        <taxon>Bacillati</taxon>
        <taxon>Actinomycetota</taxon>
        <taxon>Actinomycetes</taxon>
        <taxon>Mycobacteriales</taxon>
        <taxon>Mycobacteriaceae</taxon>
        <taxon>Mycobacterium</taxon>
    </lineage>
</organism>
<reference evidence="1" key="1">
    <citation type="submission" date="2014-01" db="EMBL/GenBank/DDBJ databases">
        <authorList>
            <person name="Brown-Elliot B."/>
            <person name="Wallace R."/>
            <person name="Lenaerts A."/>
            <person name="Ordway D."/>
            <person name="DeGroote M.A."/>
            <person name="Parker T."/>
            <person name="Sizemore C."/>
            <person name="Tallon L.J."/>
            <person name="Sadzewicz L.K."/>
            <person name="Sengamalay N."/>
            <person name="Fraser C.M."/>
            <person name="Hine E."/>
            <person name="Shefchek K.A."/>
            <person name="Das S.P."/>
            <person name="Tettelin H."/>
        </authorList>
    </citation>
    <scope>NUCLEOTIDE SEQUENCE [LARGE SCALE GENOMIC DNA]</scope>
    <source>
        <strain evidence="1">4042</strain>
    </source>
</reference>
<name>X7ZWI0_MYCXE</name>
<protein>
    <submittedName>
        <fullName evidence="1">Uncharacterized protein</fullName>
    </submittedName>
</protein>
<dbReference type="AlphaFoldDB" id="X7ZWI0"/>
<gene>
    <name evidence="1" type="ORF">I553_5182</name>
</gene>
<dbReference type="EMBL" id="JAOB01000069">
    <property type="protein sequence ID" value="EUA23614.1"/>
    <property type="molecule type" value="Genomic_DNA"/>
</dbReference>
<accession>X7ZWI0</accession>
<evidence type="ECO:0000313" key="1">
    <source>
        <dbReference type="EMBL" id="EUA23614.1"/>
    </source>
</evidence>
<comment type="caution">
    <text evidence="1">The sequence shown here is derived from an EMBL/GenBank/DDBJ whole genome shotgun (WGS) entry which is preliminary data.</text>
</comment>
<sequence>MTLLARWYPQPILLRWSSARSLLADTDNPMRDQFAARTLGSAASHGSPQTALARVQEPAPRYLTRASRVDYPWNRQR</sequence>
<proteinExistence type="predicted"/>